<dbReference type="Pfam" id="PF05309">
    <property type="entry name" value="TraE"/>
    <property type="match status" value="1"/>
</dbReference>
<dbReference type="Proteomes" id="UP001143486">
    <property type="component" value="Unassembled WGS sequence"/>
</dbReference>
<protein>
    <recommendedName>
        <fullName evidence="4">Type IV conjugative transfer system protein TraE</fullName>
    </recommendedName>
</protein>
<dbReference type="EMBL" id="BSFE01000011">
    <property type="protein sequence ID" value="GLK53530.1"/>
    <property type="molecule type" value="Genomic_DNA"/>
</dbReference>
<accession>A0A9W6MPE7</accession>
<evidence type="ECO:0008006" key="4">
    <source>
        <dbReference type="Google" id="ProtNLM"/>
    </source>
</evidence>
<evidence type="ECO:0000313" key="2">
    <source>
        <dbReference type="EMBL" id="GLK53530.1"/>
    </source>
</evidence>
<organism evidence="2 3">
    <name type="scientific">Maricaulis virginensis</name>
    <dbReference type="NCBI Taxonomy" id="144022"/>
    <lineage>
        <taxon>Bacteria</taxon>
        <taxon>Pseudomonadati</taxon>
        <taxon>Pseudomonadota</taxon>
        <taxon>Alphaproteobacteria</taxon>
        <taxon>Maricaulales</taxon>
        <taxon>Maricaulaceae</taxon>
        <taxon>Maricaulis</taxon>
    </lineage>
</organism>
<gene>
    <name evidence="2" type="ORF">GCM10017621_30380</name>
</gene>
<dbReference type="InterPro" id="IPR007973">
    <property type="entry name" value="Pilus_assembly_TraE"/>
</dbReference>
<comment type="caution">
    <text evidence="2">The sequence shown here is derived from an EMBL/GenBank/DDBJ whole genome shotgun (WGS) entry which is preliminary data.</text>
</comment>
<proteinExistence type="predicted"/>
<name>A0A9W6MPE7_9PROT</name>
<evidence type="ECO:0000313" key="3">
    <source>
        <dbReference type="Proteomes" id="UP001143486"/>
    </source>
</evidence>
<dbReference type="AlphaFoldDB" id="A0A9W6MPE7"/>
<keyword evidence="1" id="KW-0472">Membrane</keyword>
<reference evidence="2" key="1">
    <citation type="journal article" date="2014" name="Int. J. Syst. Evol. Microbiol.">
        <title>Complete genome sequence of Corynebacterium casei LMG S-19264T (=DSM 44701T), isolated from a smear-ripened cheese.</title>
        <authorList>
            <consortium name="US DOE Joint Genome Institute (JGI-PGF)"/>
            <person name="Walter F."/>
            <person name="Albersmeier A."/>
            <person name="Kalinowski J."/>
            <person name="Ruckert C."/>
        </authorList>
    </citation>
    <scope>NUCLEOTIDE SEQUENCE</scope>
    <source>
        <strain evidence="2">VKM B-1513</strain>
    </source>
</reference>
<sequence>MGGLTMDIGEATGRVRSISRVTAMLACLCLALTVAVIALALSVMAKRGEVVLVPTLSSELRMISGTPSAEYMEAMTRDVAALMLNRHPNNTEYFRENILRMVHASVYAQIERELDAARQERVRTRTSTVFHPVSIYVDPEDRYSEITGILRTYVGPEQVGEETKTFAVRWIVEGLTVRLADFSEIERANSRAR</sequence>
<evidence type="ECO:0000256" key="1">
    <source>
        <dbReference type="SAM" id="Phobius"/>
    </source>
</evidence>
<keyword evidence="1" id="KW-0812">Transmembrane</keyword>
<reference evidence="2" key="2">
    <citation type="submission" date="2023-01" db="EMBL/GenBank/DDBJ databases">
        <authorList>
            <person name="Sun Q."/>
            <person name="Evtushenko L."/>
        </authorList>
    </citation>
    <scope>NUCLEOTIDE SEQUENCE</scope>
    <source>
        <strain evidence="2">VKM B-1513</strain>
    </source>
</reference>
<keyword evidence="1" id="KW-1133">Transmembrane helix</keyword>
<feature type="transmembrane region" description="Helical" evidence="1">
    <location>
        <begin position="21"/>
        <end position="45"/>
    </location>
</feature>
<keyword evidence="3" id="KW-1185">Reference proteome</keyword>